<evidence type="ECO:0000313" key="1">
    <source>
        <dbReference type="EMBL" id="CAL4066511.1"/>
    </source>
</evidence>
<dbReference type="Proteomes" id="UP001497623">
    <property type="component" value="Unassembled WGS sequence"/>
</dbReference>
<comment type="caution">
    <text evidence="1">The sequence shown here is derived from an EMBL/GenBank/DDBJ whole genome shotgun (WGS) entry which is preliminary data.</text>
</comment>
<dbReference type="AlphaFoldDB" id="A0AAV2Q198"/>
<keyword evidence="2" id="KW-1185">Reference proteome</keyword>
<dbReference type="EMBL" id="CAXKWB010002282">
    <property type="protein sequence ID" value="CAL4066511.1"/>
    <property type="molecule type" value="Genomic_DNA"/>
</dbReference>
<proteinExistence type="predicted"/>
<name>A0AAV2Q198_MEGNR</name>
<organism evidence="1 2">
    <name type="scientific">Meganyctiphanes norvegica</name>
    <name type="common">Northern krill</name>
    <name type="synonym">Thysanopoda norvegica</name>
    <dbReference type="NCBI Taxonomy" id="48144"/>
    <lineage>
        <taxon>Eukaryota</taxon>
        <taxon>Metazoa</taxon>
        <taxon>Ecdysozoa</taxon>
        <taxon>Arthropoda</taxon>
        <taxon>Crustacea</taxon>
        <taxon>Multicrustacea</taxon>
        <taxon>Malacostraca</taxon>
        <taxon>Eumalacostraca</taxon>
        <taxon>Eucarida</taxon>
        <taxon>Euphausiacea</taxon>
        <taxon>Euphausiidae</taxon>
        <taxon>Meganyctiphanes</taxon>
    </lineage>
</organism>
<sequence length="114" mass="12836">MTEQLLERDDEYMSMSKVMPSQDKVSLFVGCTNASNNNTIQTLVLELYGHAVLDYVCATKVCGEIWLQNYIDSLEEEFRDSVTCEGSNQQFTFGGGHMAKFKGRVNISCWMGSI</sequence>
<reference evidence="1 2" key="1">
    <citation type="submission" date="2024-05" db="EMBL/GenBank/DDBJ databases">
        <authorList>
            <person name="Wallberg A."/>
        </authorList>
    </citation>
    <scope>NUCLEOTIDE SEQUENCE [LARGE SCALE GENOMIC DNA]</scope>
</reference>
<protein>
    <submittedName>
        <fullName evidence="1">Uncharacterized protein</fullName>
    </submittedName>
</protein>
<accession>A0AAV2Q198</accession>
<gene>
    <name evidence="1" type="ORF">MNOR_LOCUS5758</name>
</gene>
<evidence type="ECO:0000313" key="2">
    <source>
        <dbReference type="Proteomes" id="UP001497623"/>
    </source>
</evidence>